<keyword evidence="3" id="KW-1185">Reference proteome</keyword>
<dbReference type="InterPro" id="IPR004843">
    <property type="entry name" value="Calcineurin-like_PHP"/>
</dbReference>
<dbReference type="Proteomes" id="UP000618943">
    <property type="component" value="Unassembled WGS sequence"/>
</dbReference>
<reference evidence="2 3" key="1">
    <citation type="submission" date="2020-12" db="EMBL/GenBank/DDBJ databases">
        <title>YIM B01967 draft genome.</title>
        <authorList>
            <person name="Yan X."/>
        </authorList>
    </citation>
    <scope>NUCLEOTIDE SEQUENCE [LARGE SCALE GENOMIC DNA]</scope>
    <source>
        <strain evidence="2 3">YIM B01967</strain>
    </source>
</reference>
<evidence type="ECO:0000259" key="1">
    <source>
        <dbReference type="Pfam" id="PF00149"/>
    </source>
</evidence>
<feature type="domain" description="Calcineurin-like phosphoesterase" evidence="1">
    <location>
        <begin position="51"/>
        <end position="217"/>
    </location>
</feature>
<name>A0ABS1H2A2_9BACL</name>
<comment type="caution">
    <text evidence="2">The sequence shown here is derived from an EMBL/GenBank/DDBJ whole genome shotgun (WGS) entry which is preliminary data.</text>
</comment>
<evidence type="ECO:0000313" key="2">
    <source>
        <dbReference type="EMBL" id="MBK3493537.1"/>
    </source>
</evidence>
<dbReference type="InterPro" id="IPR029052">
    <property type="entry name" value="Metallo-depent_PP-like"/>
</dbReference>
<evidence type="ECO:0000313" key="3">
    <source>
        <dbReference type="Proteomes" id="UP000618943"/>
    </source>
</evidence>
<protein>
    <submittedName>
        <fullName evidence="2">Metallophosphoesterase</fullName>
    </submittedName>
</protein>
<organism evidence="2 3">
    <name type="scientific">Viridibacillus soli</name>
    <dbReference type="NCBI Taxonomy" id="2798301"/>
    <lineage>
        <taxon>Bacteria</taxon>
        <taxon>Bacillati</taxon>
        <taxon>Bacillota</taxon>
        <taxon>Bacilli</taxon>
        <taxon>Bacillales</taxon>
        <taxon>Caryophanaceae</taxon>
        <taxon>Viridibacillus</taxon>
    </lineage>
</organism>
<sequence length="278" mass="30819">MKRLIFRIIKSLIVLNIAVAGIVTYSFKIEPNRLITKEYDLELIVGGEDTIRVVQFSDVHLGPNYSLEQLGKLVDRINGLEPDVIAFTGDLMDVPSQFEDRSKISEILGKLSSRYGNYAVWGNHDRGGGGVRFYEDIMRESKFKLLTNDSSKIELENGKVVNIIGLDDAMLGNPDVQKAYSGVDSQGTNLLILHQPDLVEEVGYDNIDLALAGHSHGGQVDVPFIGPLITPPLAKKYTKGLYQLGIHKYLYVNSGIGTTRIPIRFLNPSEISVFNITL</sequence>
<dbReference type="CDD" id="cd07385">
    <property type="entry name" value="MPP_YkuE_C"/>
    <property type="match status" value="1"/>
</dbReference>
<accession>A0ABS1H2A2</accession>
<dbReference type="Gene3D" id="3.60.21.10">
    <property type="match status" value="1"/>
</dbReference>
<dbReference type="PANTHER" id="PTHR31302">
    <property type="entry name" value="TRANSMEMBRANE PROTEIN WITH METALLOPHOSPHOESTERASE DOMAIN-RELATED"/>
    <property type="match status" value="1"/>
</dbReference>
<dbReference type="InterPro" id="IPR051158">
    <property type="entry name" value="Metallophosphoesterase_sf"/>
</dbReference>
<dbReference type="Pfam" id="PF00149">
    <property type="entry name" value="Metallophos"/>
    <property type="match status" value="1"/>
</dbReference>
<dbReference type="EMBL" id="JAEOAH010000001">
    <property type="protein sequence ID" value="MBK3493537.1"/>
    <property type="molecule type" value="Genomic_DNA"/>
</dbReference>
<dbReference type="PANTHER" id="PTHR31302:SF25">
    <property type="entry name" value="PHOSPHOESTERASE"/>
    <property type="match status" value="1"/>
</dbReference>
<dbReference type="SUPFAM" id="SSF56300">
    <property type="entry name" value="Metallo-dependent phosphatases"/>
    <property type="match status" value="1"/>
</dbReference>
<gene>
    <name evidence="2" type="ORF">JFL43_01360</name>
</gene>
<dbReference type="RefSeq" id="WP_200747604.1">
    <property type="nucleotide sequence ID" value="NZ_JAEOAH010000001.1"/>
</dbReference>
<proteinExistence type="predicted"/>